<accession>C8ZH59</accession>
<evidence type="ECO:0000256" key="1">
    <source>
        <dbReference type="SAM" id="MobiDB-lite"/>
    </source>
</evidence>
<gene>
    <name evidence="2" type="ORF">EC1118_1O4_5468g</name>
</gene>
<organism evidence="2 3">
    <name type="scientific">Saccharomyces cerevisiae (strain Lalvin EC1118 / Prise de mousse)</name>
    <name type="common">Baker's yeast</name>
    <dbReference type="NCBI Taxonomy" id="643680"/>
    <lineage>
        <taxon>Eukaryota</taxon>
        <taxon>Fungi</taxon>
        <taxon>Dikarya</taxon>
        <taxon>Ascomycota</taxon>
        <taxon>Saccharomycotina</taxon>
        <taxon>Saccharomycetes</taxon>
        <taxon>Saccharomycetales</taxon>
        <taxon>Saccharomycetaceae</taxon>
        <taxon>Saccharomyces</taxon>
    </lineage>
</organism>
<dbReference type="AlphaFoldDB" id="C8ZH59"/>
<evidence type="ECO:0000313" key="3">
    <source>
        <dbReference type="Proteomes" id="UP000000286"/>
    </source>
</evidence>
<evidence type="ECO:0000313" key="2">
    <source>
        <dbReference type="EMBL" id="CAY86588.1"/>
    </source>
</evidence>
<dbReference type="Proteomes" id="UP000000286">
    <property type="component" value="Chromosome XV"/>
</dbReference>
<protein>
    <submittedName>
        <fullName evidence="2">EC1118_1O4_5468p</fullName>
    </submittedName>
</protein>
<name>C8ZH59_YEAS8</name>
<feature type="region of interest" description="Disordered" evidence="1">
    <location>
        <begin position="22"/>
        <end position="80"/>
    </location>
</feature>
<feature type="compositionally biased region" description="Basic residues" evidence="1">
    <location>
        <begin position="38"/>
        <end position="80"/>
    </location>
</feature>
<dbReference type="EMBL" id="FN394216">
    <property type="protein sequence ID" value="CAY86588.1"/>
    <property type="molecule type" value="Genomic_DNA"/>
</dbReference>
<proteinExistence type="predicted"/>
<sequence length="123" mass="15882">MQMLIPQRLLLILNPILMMKRKKRKKRRERETMMKIPRILKKLRRKRRTRRKRRKRRKRRRRKRRKRRRKRSPRKRRKRRNKDAFYILIISDPSRSLLFGFRKFSIIIQCLTYFSFHILFHNL</sequence>
<reference evidence="2 3" key="1">
    <citation type="journal article" date="2009" name="Proc. Natl. Acad. Sci. U.S.A.">
        <title>Eukaryote-to-eukaryote gene transfer events revealed by the genome sequence of the wine yeast Saccharomyces cerevisiae EC1118.</title>
        <authorList>
            <person name="Novo M."/>
            <person name="Bigey F."/>
            <person name="Beyne E."/>
            <person name="Galeote V."/>
            <person name="Gavory F."/>
            <person name="Mallet S."/>
            <person name="Cambot B."/>
            <person name="Legras J.L."/>
            <person name="Wincker P."/>
            <person name="Casaregola S."/>
            <person name="Dequin S."/>
        </authorList>
    </citation>
    <scope>NUCLEOTIDE SEQUENCE [LARGE SCALE GENOMIC DNA]</scope>
    <source>
        <strain evidence="3">Lalvin EC1118 / Prise de mousse</strain>
    </source>
</reference>
<dbReference type="HOGENOM" id="CLU_2016999_0_0_1"/>